<evidence type="ECO:0000259" key="1">
    <source>
        <dbReference type="Pfam" id="PF00535"/>
    </source>
</evidence>
<evidence type="ECO:0000313" key="3">
    <source>
        <dbReference type="Proteomes" id="UP000824041"/>
    </source>
</evidence>
<dbReference type="InterPro" id="IPR001173">
    <property type="entry name" value="Glyco_trans_2-like"/>
</dbReference>
<dbReference type="GO" id="GO:0016757">
    <property type="term" value="F:glycosyltransferase activity"/>
    <property type="evidence" value="ECO:0007669"/>
    <property type="project" value="UniProtKB-KW"/>
</dbReference>
<feature type="domain" description="Glycosyltransferase 2-like" evidence="1">
    <location>
        <begin position="555"/>
        <end position="733"/>
    </location>
</feature>
<comment type="caution">
    <text evidence="2">The sequence shown here is derived from an EMBL/GenBank/DDBJ whole genome shotgun (WGS) entry which is preliminary data.</text>
</comment>
<reference evidence="2" key="1">
    <citation type="journal article" date="2021" name="PeerJ">
        <title>Extensive microbial diversity within the chicken gut microbiome revealed by metagenomics and culture.</title>
        <authorList>
            <person name="Gilroy R."/>
            <person name="Ravi A."/>
            <person name="Getino M."/>
            <person name="Pursley I."/>
            <person name="Horton D.L."/>
            <person name="Alikhan N.F."/>
            <person name="Baker D."/>
            <person name="Gharbi K."/>
            <person name="Hall N."/>
            <person name="Watson M."/>
            <person name="Adriaenssens E.M."/>
            <person name="Foster-Nyarko E."/>
            <person name="Jarju S."/>
            <person name="Secka A."/>
            <person name="Antonio M."/>
            <person name="Oren A."/>
            <person name="Chaudhuri R.R."/>
            <person name="La Ragione R."/>
            <person name="Hildebrand F."/>
            <person name="Pallen M.J."/>
        </authorList>
    </citation>
    <scope>NUCLEOTIDE SEQUENCE</scope>
    <source>
        <strain evidence="2">14324</strain>
    </source>
</reference>
<dbReference type="AlphaFoldDB" id="A0A9D2DT09"/>
<sequence length="837" mass="96439">MDDHVAVLDSCQYTRKDNGTCILTGWMCVNEEAEEPYVQVRAEHTPVECTMIRTPRPDVPAARGDLHFTTENMGFEIRIPNMEQIFYVADSLRVRICCAGETFPILQKEMEQVRREYFDDTIRYYVELLERRLSNLYLQGWCVNTLGELTIEVQDEKGVPVEGAHFKKVRRADLSEQFGVELSCCHGFILEIPREKIGAKELHIVFSNPAASKEFQIPMRKFDMENTRVGRILKVMGKENREKNQEVLKNQGIRGFWDYLLEETSTFTDTYGYFEKKHRASQKELKLQAKEIFFSGPLFSIVVPVYHTKPLYLKELIESVRKQSYGNWELCLADGSREDSLGELIRGNYKEDGRIRYQFLEENTGIAGNTNAAIQMARGDFIVFADHDDVLAPEALYELACALREHPKTELLYTDEDLIDEDGNCVYPHFKPDFNVDLLRCINYICHLTAVKRELLTRTGLLRTEFDGAQDYDFILRCVEQTENIYHIPKVLYHWRSHEDSTAGNQDSKQYAIDAGKKALMEHYTRLGLSAEVEFTGLFIVYRTKFLVKGNPLVSILIPNKDHTEDLDLCIRSILEKSTWKNLEILVIENNSEKKETFGYYEQLTSRYENVRVLTYQGEFNYSAINNFGAKEARGEYFLLLNNDTEVITPDWLERMLGYCQREDVAIVGAKLFYPDDTVQHAGVVIGMGGFAGHILTGYGKNYTGYMGRLKAAQDISAVTGACLLVKREVFETLKGLDESFAVALNDVDFCLRARALGKLVVFDPDAQLYHYESKSRGLETTPEKKERFQREICRFQERYRELLEKGDPYYNPNLSLIRGDCSLKKVHEGTKGRKKP</sequence>
<evidence type="ECO:0000313" key="2">
    <source>
        <dbReference type="EMBL" id="HIZ22586.1"/>
    </source>
</evidence>
<dbReference type="InterPro" id="IPR029044">
    <property type="entry name" value="Nucleotide-diphossugar_trans"/>
</dbReference>
<dbReference type="EC" id="2.4.-.-" evidence="2"/>
<keyword evidence="2" id="KW-0808">Transferase</keyword>
<organism evidence="2 3">
    <name type="scientific">Candidatus Blautia faecigallinarum</name>
    <dbReference type="NCBI Taxonomy" id="2838488"/>
    <lineage>
        <taxon>Bacteria</taxon>
        <taxon>Bacillati</taxon>
        <taxon>Bacillota</taxon>
        <taxon>Clostridia</taxon>
        <taxon>Lachnospirales</taxon>
        <taxon>Lachnospiraceae</taxon>
        <taxon>Blautia</taxon>
    </lineage>
</organism>
<feature type="domain" description="Glycosyltransferase 2-like" evidence="1">
    <location>
        <begin position="300"/>
        <end position="408"/>
    </location>
</feature>
<gene>
    <name evidence="2" type="ORF">IAA21_07310</name>
</gene>
<dbReference type="Pfam" id="PF00535">
    <property type="entry name" value="Glycos_transf_2"/>
    <property type="match status" value="2"/>
</dbReference>
<dbReference type="Proteomes" id="UP000824041">
    <property type="component" value="Unassembled WGS sequence"/>
</dbReference>
<keyword evidence="2" id="KW-0328">Glycosyltransferase</keyword>
<dbReference type="CDD" id="cd04186">
    <property type="entry name" value="GT_2_like_c"/>
    <property type="match status" value="1"/>
</dbReference>
<reference evidence="2" key="2">
    <citation type="submission" date="2021-04" db="EMBL/GenBank/DDBJ databases">
        <authorList>
            <person name="Gilroy R."/>
        </authorList>
    </citation>
    <scope>NUCLEOTIDE SEQUENCE</scope>
    <source>
        <strain evidence="2">14324</strain>
    </source>
</reference>
<dbReference type="EMBL" id="DXBU01000099">
    <property type="protein sequence ID" value="HIZ22586.1"/>
    <property type="molecule type" value="Genomic_DNA"/>
</dbReference>
<dbReference type="CDD" id="cd04184">
    <property type="entry name" value="GT2_RfbC_Mx_like"/>
    <property type="match status" value="1"/>
</dbReference>
<accession>A0A9D2DT09</accession>
<dbReference type="PANTHER" id="PTHR43179:SF7">
    <property type="entry name" value="RHAMNOSYLTRANSFERASE WBBL"/>
    <property type="match status" value="1"/>
</dbReference>
<name>A0A9D2DT09_9FIRM</name>
<proteinExistence type="predicted"/>
<dbReference type="PANTHER" id="PTHR43179">
    <property type="entry name" value="RHAMNOSYLTRANSFERASE WBBL"/>
    <property type="match status" value="1"/>
</dbReference>
<protein>
    <submittedName>
        <fullName evidence="2">Glycosyltransferase</fullName>
        <ecNumber evidence="2">2.4.-.-</ecNumber>
    </submittedName>
</protein>
<dbReference type="Gene3D" id="3.90.550.10">
    <property type="entry name" value="Spore Coat Polysaccharide Biosynthesis Protein SpsA, Chain A"/>
    <property type="match status" value="2"/>
</dbReference>
<dbReference type="SUPFAM" id="SSF53448">
    <property type="entry name" value="Nucleotide-diphospho-sugar transferases"/>
    <property type="match status" value="2"/>
</dbReference>